<dbReference type="PROSITE" id="PS50994">
    <property type="entry name" value="INTEGRASE"/>
    <property type="match status" value="1"/>
</dbReference>
<dbReference type="InterPro" id="IPR036397">
    <property type="entry name" value="RNaseH_sf"/>
</dbReference>
<dbReference type="GO" id="GO:0015074">
    <property type="term" value="P:DNA integration"/>
    <property type="evidence" value="ECO:0007669"/>
    <property type="project" value="InterPro"/>
</dbReference>
<dbReference type="InterPro" id="IPR039537">
    <property type="entry name" value="Retrotran_Ty1/copia-like"/>
</dbReference>
<feature type="domain" description="Integrase catalytic" evidence="1">
    <location>
        <begin position="350"/>
        <end position="402"/>
    </location>
</feature>
<dbReference type="RefSeq" id="XP_016452879.1">
    <property type="nucleotide sequence ID" value="XM_016597393.1"/>
</dbReference>
<protein>
    <recommendedName>
        <fullName evidence="1">Integrase catalytic domain-containing protein</fullName>
    </recommendedName>
</protein>
<name>A0A1S3YKX1_TOBAC</name>
<sequence length="599" mass="66433">MNSVSSGLLGGIMYALSAQAMWNDLHERFDKIDCSISYNLHKKIATLSQGTASVSTYFSKLKDLWEEFEALVPAPGQARSQILLMSPMPTVNQAYAMVISDESQKSVAATAGLLETNPTTVTGQYDVTMYTKTGGNFQKSRKNFNLFCYPTDYIPRKKNANTHGAYNVMSEISNTVGTTNSQNMGQVNNASLLGNCTFTKEQYDHIVQLLNKNNLASSTAPPSANAAGIPCALLASDSLQDWIIDTGAINHMVAGLELLNKASLVQTSQPKKELFSGRDAISLATKETEANEEISSSDTDLWHRRLGHVSTTVLKKLVPVKTQDISARIDTCSICPCARCTANKFETIVKIIRTDNGTEFVNSICGNLFNSLGVVHQKTSPYTPQQNGEAERKHRRILELTRAIRLPSSVIDNKSPYEILYSRKPALLHLKVIGCLCYTKIIQQHDKLMPRSRPSVHMGYATAQKGYLLYDLIDRIFFESKDVQFREGIFPFKNKQGNSQSIFVHPNIENLFHTTDSITYPTSTGSHIHITQQEVLTPPEFTQDLTQHTQSLHSEILQPTTQQTSTIQSPIIQVSQVVPISLPDQPDIRKSCKGKKPPI</sequence>
<gene>
    <name evidence="2" type="primary">LOC107777386</name>
</gene>
<dbReference type="InterPro" id="IPR025724">
    <property type="entry name" value="GAG-pre-integrase_dom"/>
</dbReference>
<accession>A0A1S3YKX1</accession>
<proteinExistence type="predicted"/>
<dbReference type="SUPFAM" id="SSF53098">
    <property type="entry name" value="Ribonuclease H-like"/>
    <property type="match status" value="1"/>
</dbReference>
<dbReference type="InterPro" id="IPR001584">
    <property type="entry name" value="Integrase_cat-core"/>
</dbReference>
<dbReference type="InterPro" id="IPR012337">
    <property type="entry name" value="RNaseH-like_sf"/>
</dbReference>
<dbReference type="GO" id="GO:0003676">
    <property type="term" value="F:nucleic acid binding"/>
    <property type="evidence" value="ECO:0007669"/>
    <property type="project" value="InterPro"/>
</dbReference>
<dbReference type="Pfam" id="PF25597">
    <property type="entry name" value="SH3_retrovirus"/>
    <property type="match status" value="1"/>
</dbReference>
<dbReference type="PANTHER" id="PTHR42648">
    <property type="entry name" value="TRANSPOSASE, PUTATIVE-RELATED"/>
    <property type="match status" value="1"/>
</dbReference>
<evidence type="ECO:0000313" key="2">
    <source>
        <dbReference type="RefSeq" id="XP_016452879.1"/>
    </source>
</evidence>
<organism evidence="2">
    <name type="scientific">Nicotiana tabacum</name>
    <name type="common">Common tobacco</name>
    <dbReference type="NCBI Taxonomy" id="4097"/>
    <lineage>
        <taxon>Eukaryota</taxon>
        <taxon>Viridiplantae</taxon>
        <taxon>Streptophyta</taxon>
        <taxon>Embryophyta</taxon>
        <taxon>Tracheophyta</taxon>
        <taxon>Spermatophyta</taxon>
        <taxon>Magnoliopsida</taxon>
        <taxon>eudicotyledons</taxon>
        <taxon>Gunneridae</taxon>
        <taxon>Pentapetalae</taxon>
        <taxon>asterids</taxon>
        <taxon>lamiids</taxon>
        <taxon>Solanales</taxon>
        <taxon>Solanaceae</taxon>
        <taxon>Nicotianoideae</taxon>
        <taxon>Nicotianeae</taxon>
        <taxon>Nicotiana</taxon>
    </lineage>
</organism>
<dbReference type="PANTHER" id="PTHR42648:SF31">
    <property type="entry name" value="RNA-DIRECTED DNA POLYMERASE"/>
    <property type="match status" value="1"/>
</dbReference>
<reference evidence="2" key="1">
    <citation type="submission" date="2025-08" db="UniProtKB">
        <authorList>
            <consortium name="RefSeq"/>
        </authorList>
    </citation>
    <scope>IDENTIFICATION</scope>
</reference>
<dbReference type="PaxDb" id="4097-A0A1S3YKX1"/>
<dbReference type="KEGG" id="nta:107777386"/>
<dbReference type="OrthoDB" id="1938465at2759"/>
<dbReference type="InterPro" id="IPR057670">
    <property type="entry name" value="SH3_retrovirus"/>
</dbReference>
<evidence type="ECO:0000259" key="1">
    <source>
        <dbReference type="PROSITE" id="PS50994"/>
    </source>
</evidence>
<dbReference type="AlphaFoldDB" id="A0A1S3YKX1"/>
<dbReference type="Pfam" id="PF13976">
    <property type="entry name" value="gag_pre-integrs"/>
    <property type="match status" value="1"/>
</dbReference>
<dbReference type="Gene3D" id="3.30.420.10">
    <property type="entry name" value="Ribonuclease H-like superfamily/Ribonuclease H"/>
    <property type="match status" value="1"/>
</dbReference>